<organism evidence="2 3">
    <name type="scientific">Colletotrichum cuscutae</name>
    <dbReference type="NCBI Taxonomy" id="1209917"/>
    <lineage>
        <taxon>Eukaryota</taxon>
        <taxon>Fungi</taxon>
        <taxon>Dikarya</taxon>
        <taxon>Ascomycota</taxon>
        <taxon>Pezizomycotina</taxon>
        <taxon>Sordariomycetes</taxon>
        <taxon>Hypocreomycetidae</taxon>
        <taxon>Glomerellales</taxon>
        <taxon>Glomerellaceae</taxon>
        <taxon>Colletotrichum</taxon>
        <taxon>Colletotrichum acutatum species complex</taxon>
    </lineage>
</organism>
<sequence>EGGFHKRADHQNPPQACISPPPWSHEITRICGGPISGHFGQPMAALAGPRGKQPIQFGGRLRSSVTLPSGMVYYLTGLRKSNRNSRDLSQISASHLRNDGQPDRVLVSKREGE</sequence>
<feature type="compositionally biased region" description="Basic and acidic residues" evidence="1">
    <location>
        <begin position="1"/>
        <end position="10"/>
    </location>
</feature>
<evidence type="ECO:0000313" key="3">
    <source>
        <dbReference type="Proteomes" id="UP001239213"/>
    </source>
</evidence>
<gene>
    <name evidence="2" type="ORF">CCUS01_13075</name>
</gene>
<name>A0AAI9YCU1_9PEZI</name>
<feature type="compositionally biased region" description="Basic and acidic residues" evidence="1">
    <location>
        <begin position="96"/>
        <end position="113"/>
    </location>
</feature>
<dbReference type="EMBL" id="MPDP01000007">
    <property type="protein sequence ID" value="KAK1497682.1"/>
    <property type="molecule type" value="Genomic_DNA"/>
</dbReference>
<proteinExistence type="predicted"/>
<comment type="caution">
    <text evidence="2">The sequence shown here is derived from an EMBL/GenBank/DDBJ whole genome shotgun (WGS) entry which is preliminary data.</text>
</comment>
<protein>
    <submittedName>
        <fullName evidence="2">Uncharacterized protein</fullName>
    </submittedName>
</protein>
<dbReference type="AlphaFoldDB" id="A0AAI9YCU1"/>
<accession>A0AAI9YCU1</accession>
<reference evidence="2" key="1">
    <citation type="submission" date="2016-11" db="EMBL/GenBank/DDBJ databases">
        <title>The genome sequence of Colletotrichum cuscutae.</title>
        <authorList>
            <person name="Baroncelli R."/>
        </authorList>
    </citation>
    <scope>NUCLEOTIDE SEQUENCE</scope>
    <source>
        <strain evidence="2">IMI 304802</strain>
    </source>
</reference>
<feature type="non-terminal residue" evidence="2">
    <location>
        <position position="1"/>
    </location>
</feature>
<dbReference type="Proteomes" id="UP001239213">
    <property type="component" value="Unassembled WGS sequence"/>
</dbReference>
<evidence type="ECO:0000313" key="2">
    <source>
        <dbReference type="EMBL" id="KAK1497682.1"/>
    </source>
</evidence>
<feature type="region of interest" description="Disordered" evidence="1">
    <location>
        <begin position="38"/>
        <end position="59"/>
    </location>
</feature>
<evidence type="ECO:0000256" key="1">
    <source>
        <dbReference type="SAM" id="MobiDB-lite"/>
    </source>
</evidence>
<feature type="region of interest" description="Disordered" evidence="1">
    <location>
        <begin position="1"/>
        <end position="23"/>
    </location>
</feature>
<keyword evidence="3" id="KW-1185">Reference proteome</keyword>
<feature type="region of interest" description="Disordered" evidence="1">
    <location>
        <begin position="84"/>
        <end position="113"/>
    </location>
</feature>